<proteinExistence type="predicted"/>
<feature type="compositionally biased region" description="Basic and acidic residues" evidence="1">
    <location>
        <begin position="411"/>
        <end position="424"/>
    </location>
</feature>
<dbReference type="Proteomes" id="UP000054350">
    <property type="component" value="Unassembled WGS sequence"/>
</dbReference>
<keyword evidence="4" id="KW-1185">Reference proteome</keyword>
<dbReference type="AlphaFoldDB" id="A0A0L0T792"/>
<protein>
    <submittedName>
        <fullName evidence="3">Uncharacterized protein</fullName>
    </submittedName>
</protein>
<organism evidence="3 4">
    <name type="scientific">Allomyces macrogynus (strain ATCC 38327)</name>
    <name type="common">Allomyces javanicus var. macrogynus</name>
    <dbReference type="NCBI Taxonomy" id="578462"/>
    <lineage>
        <taxon>Eukaryota</taxon>
        <taxon>Fungi</taxon>
        <taxon>Fungi incertae sedis</taxon>
        <taxon>Blastocladiomycota</taxon>
        <taxon>Blastocladiomycetes</taxon>
        <taxon>Blastocladiales</taxon>
        <taxon>Blastocladiaceae</taxon>
        <taxon>Allomyces</taxon>
    </lineage>
</organism>
<feature type="transmembrane region" description="Helical" evidence="2">
    <location>
        <begin position="28"/>
        <end position="54"/>
    </location>
</feature>
<dbReference type="OrthoDB" id="10492085at2759"/>
<evidence type="ECO:0000313" key="3">
    <source>
        <dbReference type="EMBL" id="KNE70556.1"/>
    </source>
</evidence>
<accession>A0A0L0T792</accession>
<feature type="region of interest" description="Disordered" evidence="1">
    <location>
        <begin position="60"/>
        <end position="87"/>
    </location>
</feature>
<evidence type="ECO:0000256" key="1">
    <source>
        <dbReference type="SAM" id="MobiDB-lite"/>
    </source>
</evidence>
<feature type="region of interest" description="Disordered" evidence="1">
    <location>
        <begin position="208"/>
        <end position="237"/>
    </location>
</feature>
<dbReference type="OMA" id="CELTIAH"/>
<gene>
    <name evidence="3" type="ORF">AMAG_14678</name>
</gene>
<feature type="compositionally biased region" description="Low complexity" evidence="1">
    <location>
        <begin position="359"/>
        <end position="372"/>
    </location>
</feature>
<reference evidence="4" key="2">
    <citation type="submission" date="2009-11" db="EMBL/GenBank/DDBJ databases">
        <title>The Genome Sequence of Allomyces macrogynus strain ATCC 38327.</title>
        <authorList>
            <consortium name="The Broad Institute Genome Sequencing Platform"/>
            <person name="Russ C."/>
            <person name="Cuomo C."/>
            <person name="Shea T."/>
            <person name="Young S.K."/>
            <person name="Zeng Q."/>
            <person name="Koehrsen M."/>
            <person name="Haas B."/>
            <person name="Borodovsky M."/>
            <person name="Guigo R."/>
            <person name="Alvarado L."/>
            <person name="Berlin A."/>
            <person name="Borenstein D."/>
            <person name="Chen Z."/>
            <person name="Engels R."/>
            <person name="Freedman E."/>
            <person name="Gellesch M."/>
            <person name="Goldberg J."/>
            <person name="Griggs A."/>
            <person name="Gujja S."/>
            <person name="Heiman D."/>
            <person name="Hepburn T."/>
            <person name="Howarth C."/>
            <person name="Jen D."/>
            <person name="Larson L."/>
            <person name="Lewis B."/>
            <person name="Mehta T."/>
            <person name="Park D."/>
            <person name="Pearson M."/>
            <person name="Roberts A."/>
            <person name="Saif S."/>
            <person name="Shenoy N."/>
            <person name="Sisk P."/>
            <person name="Stolte C."/>
            <person name="Sykes S."/>
            <person name="Walk T."/>
            <person name="White J."/>
            <person name="Yandava C."/>
            <person name="Burger G."/>
            <person name="Gray M.W."/>
            <person name="Holland P.W.H."/>
            <person name="King N."/>
            <person name="Lang F.B.F."/>
            <person name="Roger A.J."/>
            <person name="Ruiz-Trillo I."/>
            <person name="Lander E."/>
            <person name="Nusbaum C."/>
        </authorList>
    </citation>
    <scope>NUCLEOTIDE SEQUENCE [LARGE SCALE GENOMIC DNA]</scope>
    <source>
        <strain evidence="4">ATCC 38327</strain>
    </source>
</reference>
<keyword evidence="2" id="KW-0812">Transmembrane</keyword>
<dbReference type="EMBL" id="GG745366">
    <property type="protein sequence ID" value="KNE70556.1"/>
    <property type="molecule type" value="Genomic_DNA"/>
</dbReference>
<evidence type="ECO:0000256" key="2">
    <source>
        <dbReference type="SAM" id="Phobius"/>
    </source>
</evidence>
<keyword evidence="2" id="KW-0472">Membrane</keyword>
<name>A0A0L0T792_ALLM3</name>
<feature type="compositionally biased region" description="Low complexity" evidence="1">
    <location>
        <begin position="126"/>
        <end position="148"/>
    </location>
</feature>
<feature type="region of interest" description="Disordered" evidence="1">
    <location>
        <begin position="126"/>
        <end position="181"/>
    </location>
</feature>
<dbReference type="VEuPathDB" id="FungiDB:AMAG_14678"/>
<reference evidence="3 4" key="1">
    <citation type="submission" date="2009-11" db="EMBL/GenBank/DDBJ databases">
        <title>Annotation of Allomyces macrogynus ATCC 38327.</title>
        <authorList>
            <consortium name="The Broad Institute Genome Sequencing Platform"/>
            <person name="Russ C."/>
            <person name="Cuomo C."/>
            <person name="Burger G."/>
            <person name="Gray M.W."/>
            <person name="Holland P.W.H."/>
            <person name="King N."/>
            <person name="Lang F.B.F."/>
            <person name="Roger A.J."/>
            <person name="Ruiz-Trillo I."/>
            <person name="Young S.K."/>
            <person name="Zeng Q."/>
            <person name="Gargeya S."/>
            <person name="Fitzgerald M."/>
            <person name="Haas B."/>
            <person name="Abouelleil A."/>
            <person name="Alvarado L."/>
            <person name="Arachchi H.M."/>
            <person name="Berlin A."/>
            <person name="Chapman S.B."/>
            <person name="Gearin G."/>
            <person name="Goldberg J."/>
            <person name="Griggs A."/>
            <person name="Gujja S."/>
            <person name="Hansen M."/>
            <person name="Heiman D."/>
            <person name="Howarth C."/>
            <person name="Larimer J."/>
            <person name="Lui A."/>
            <person name="MacDonald P.J.P."/>
            <person name="McCowen C."/>
            <person name="Montmayeur A."/>
            <person name="Murphy C."/>
            <person name="Neiman D."/>
            <person name="Pearson M."/>
            <person name="Priest M."/>
            <person name="Roberts A."/>
            <person name="Saif S."/>
            <person name="Shea T."/>
            <person name="Sisk P."/>
            <person name="Stolte C."/>
            <person name="Sykes S."/>
            <person name="Wortman J."/>
            <person name="Nusbaum C."/>
            <person name="Birren B."/>
        </authorList>
    </citation>
    <scope>NUCLEOTIDE SEQUENCE [LARGE SCALE GENOMIC DNA]</scope>
    <source>
        <strain evidence="3 4">ATCC 38327</strain>
    </source>
</reference>
<evidence type="ECO:0000313" key="4">
    <source>
        <dbReference type="Proteomes" id="UP000054350"/>
    </source>
</evidence>
<feature type="region of interest" description="Disordered" evidence="1">
    <location>
        <begin position="399"/>
        <end position="460"/>
    </location>
</feature>
<keyword evidence="2" id="KW-1133">Transmembrane helix</keyword>
<sequence length="514" mass="51754">MPPHPFPAAVAPLVSGDNLSTMSAPSSAVPAAVTMGASLGGSALLLVVVGCLFWSKRKKTSDAGSIADRGMPATAPVQPPPMQQESMPMVPPPALVAVPAPAPVAAPVQPDAKPVVPESVVPQAQQLEQQPQPDAKAPDAAAPAALDAPHTDDAASDNSNEAADEPKDLPGGPHAHSVRSRGSITSTAAFSHRLIMAAPFGGAANGSDEPTFLFIPQPTDDDLDDTPPAPPAGASASPLAVTGMAAAAAAAKSAASPASEPAPLLPSQQPLFRATPSLPTRLFEEEEVGPTSPMPLTASTLAALRAHASVARHAAENIPATGSRALAMSLIAPSKTEGSPRKTVRGTVPIVEETKEETAATTLAADETTDNTPPTPGPETVLMRILATAEADQAQSLVHKRPSMPNPMADQQRRLAREAEEAMRRRNAAAEPQTPGSPDTIAISVTDSDASSSDDSDRPLGVIVPGAVAASQATVATASPVISARRAAGVALPPSPAVTPAAVAPATVTAAAAE</sequence>
<feature type="region of interest" description="Disordered" evidence="1">
    <location>
        <begin position="357"/>
        <end position="378"/>
    </location>
</feature>